<keyword evidence="6" id="KW-0133">Cell shape</keyword>
<feature type="transmembrane region" description="Helical" evidence="11">
    <location>
        <begin position="133"/>
        <end position="151"/>
    </location>
</feature>
<dbReference type="GO" id="GO:0016757">
    <property type="term" value="F:glycosyltransferase activity"/>
    <property type="evidence" value="ECO:0007669"/>
    <property type="project" value="UniProtKB-KW"/>
</dbReference>
<dbReference type="InterPro" id="IPR018365">
    <property type="entry name" value="Cell_cycle_FtsW-rel_CS"/>
</dbReference>
<feature type="transmembrane region" description="Helical" evidence="11">
    <location>
        <begin position="12"/>
        <end position="32"/>
    </location>
</feature>
<evidence type="ECO:0000313" key="12">
    <source>
        <dbReference type="EMBL" id="REK71510.1"/>
    </source>
</evidence>
<dbReference type="GO" id="GO:0008360">
    <property type="term" value="P:regulation of cell shape"/>
    <property type="evidence" value="ECO:0007669"/>
    <property type="project" value="UniProtKB-KW"/>
</dbReference>
<evidence type="ECO:0000256" key="3">
    <source>
        <dbReference type="ARBA" id="ARBA00022676"/>
    </source>
</evidence>
<dbReference type="GO" id="GO:0009252">
    <property type="term" value="P:peptidoglycan biosynthetic process"/>
    <property type="evidence" value="ECO:0007669"/>
    <property type="project" value="UniProtKB-KW"/>
</dbReference>
<dbReference type="InterPro" id="IPR001182">
    <property type="entry name" value="FtsW/RodA"/>
</dbReference>
<dbReference type="EMBL" id="QUBQ01000005">
    <property type="protein sequence ID" value="REK71510.1"/>
    <property type="molecule type" value="Genomic_DNA"/>
</dbReference>
<evidence type="ECO:0000256" key="5">
    <source>
        <dbReference type="ARBA" id="ARBA00022692"/>
    </source>
</evidence>
<feature type="transmembrane region" description="Helical" evidence="11">
    <location>
        <begin position="74"/>
        <end position="93"/>
    </location>
</feature>
<keyword evidence="3" id="KW-0328">Glycosyltransferase</keyword>
<dbReference type="GO" id="GO:0071555">
    <property type="term" value="P:cell wall organization"/>
    <property type="evidence" value="ECO:0007669"/>
    <property type="project" value="UniProtKB-KW"/>
</dbReference>
<dbReference type="PANTHER" id="PTHR30474:SF1">
    <property type="entry name" value="PEPTIDOGLYCAN GLYCOSYLTRANSFERASE MRDB"/>
    <property type="match status" value="1"/>
</dbReference>
<gene>
    <name evidence="12" type="ORF">DX130_21150</name>
</gene>
<evidence type="ECO:0000256" key="8">
    <source>
        <dbReference type="ARBA" id="ARBA00022989"/>
    </source>
</evidence>
<keyword evidence="9 11" id="KW-0472">Membrane</keyword>
<keyword evidence="5 11" id="KW-0812">Transmembrane</keyword>
<keyword evidence="2" id="KW-1003">Cell membrane</keyword>
<dbReference type="AlphaFoldDB" id="A0A371P7L5"/>
<evidence type="ECO:0000256" key="11">
    <source>
        <dbReference type="SAM" id="Phobius"/>
    </source>
</evidence>
<keyword evidence="7" id="KW-0573">Peptidoglycan synthesis</keyword>
<evidence type="ECO:0000256" key="4">
    <source>
        <dbReference type="ARBA" id="ARBA00022679"/>
    </source>
</evidence>
<feature type="transmembrane region" description="Helical" evidence="11">
    <location>
        <begin position="181"/>
        <end position="201"/>
    </location>
</feature>
<keyword evidence="8 11" id="KW-1133">Transmembrane helix</keyword>
<reference evidence="12 13" key="1">
    <citation type="submission" date="2018-08" db="EMBL/GenBank/DDBJ databases">
        <title>Paenibacillus sp. M4BSY-1, whole genome shotgun sequence.</title>
        <authorList>
            <person name="Tuo L."/>
        </authorList>
    </citation>
    <scope>NUCLEOTIDE SEQUENCE [LARGE SCALE GENOMIC DNA]</scope>
    <source>
        <strain evidence="12 13">M4BSY-1</strain>
    </source>
</reference>
<name>A0A371P7L5_9BACL</name>
<organism evidence="12 13">
    <name type="scientific">Paenibacillus paeoniae</name>
    <dbReference type="NCBI Taxonomy" id="2292705"/>
    <lineage>
        <taxon>Bacteria</taxon>
        <taxon>Bacillati</taxon>
        <taxon>Bacillota</taxon>
        <taxon>Bacilli</taxon>
        <taxon>Bacillales</taxon>
        <taxon>Paenibacillaceae</taxon>
        <taxon>Paenibacillus</taxon>
    </lineage>
</organism>
<dbReference type="Pfam" id="PF01098">
    <property type="entry name" value="FTSW_RODA_SPOVE"/>
    <property type="match status" value="1"/>
</dbReference>
<evidence type="ECO:0000256" key="7">
    <source>
        <dbReference type="ARBA" id="ARBA00022984"/>
    </source>
</evidence>
<evidence type="ECO:0000256" key="1">
    <source>
        <dbReference type="ARBA" id="ARBA00004141"/>
    </source>
</evidence>
<comment type="subcellular location">
    <subcellularLocation>
        <location evidence="1">Membrane</location>
        <topology evidence="1">Multi-pass membrane protein</topology>
    </subcellularLocation>
</comment>
<evidence type="ECO:0000256" key="9">
    <source>
        <dbReference type="ARBA" id="ARBA00023136"/>
    </source>
</evidence>
<evidence type="ECO:0000256" key="10">
    <source>
        <dbReference type="ARBA" id="ARBA00023316"/>
    </source>
</evidence>
<feature type="transmembrane region" description="Helical" evidence="11">
    <location>
        <begin position="157"/>
        <end position="174"/>
    </location>
</feature>
<dbReference type="GO" id="GO:0032153">
    <property type="term" value="C:cell division site"/>
    <property type="evidence" value="ECO:0007669"/>
    <property type="project" value="TreeGrafter"/>
</dbReference>
<feature type="transmembrane region" description="Helical" evidence="11">
    <location>
        <begin position="44"/>
        <end position="62"/>
    </location>
</feature>
<evidence type="ECO:0000256" key="2">
    <source>
        <dbReference type="ARBA" id="ARBA00022475"/>
    </source>
</evidence>
<dbReference type="GO" id="GO:0051301">
    <property type="term" value="P:cell division"/>
    <property type="evidence" value="ECO:0007669"/>
    <property type="project" value="InterPro"/>
</dbReference>
<feature type="transmembrane region" description="Helical" evidence="11">
    <location>
        <begin position="105"/>
        <end position="124"/>
    </location>
</feature>
<sequence length="376" mass="41951">MIQKARRLDWVILGIVLCFAGISTMVIQSATMGTRYEGLHVANIEMYAIMLVPMLLVAMIDYRIIVRYLSYPSYVIGIILLVLVLVIGVNLNGSTRWIEIGSQQFQPSELVKIAFILTLSHFLGSRKGQALRIWKDIVPALVMFFIPFYLVFKQPDLGTSIVFISILVSILWMANISWKQVVIGLSALLIVAAGVTALYFVQFDLFSKVIKPHQLERIQTFIDPTLDPENSWHVKNAKTAIGSGELYGKGFQQGNLVQGGYVPYHYADSIFAVIGEEFGFIGSTMLLLLYFLLIYRMIIISYKCRNLAGSYVVVGIIAMLVLQIFENIAMHTGLMPLTGIALPFVSYGGSSLLTNMLSIGLVLSIQVHQNDHVLEE</sequence>
<accession>A0A371P7L5</accession>
<dbReference type="PANTHER" id="PTHR30474">
    <property type="entry name" value="CELL CYCLE PROTEIN"/>
    <property type="match status" value="1"/>
</dbReference>
<evidence type="ECO:0000313" key="13">
    <source>
        <dbReference type="Proteomes" id="UP000261905"/>
    </source>
</evidence>
<keyword evidence="4" id="KW-0808">Transferase</keyword>
<dbReference type="InterPro" id="IPR011923">
    <property type="entry name" value="RodA/MrdB"/>
</dbReference>
<protein>
    <submittedName>
        <fullName evidence="12">Rod shape-determining protein RodA</fullName>
    </submittedName>
</protein>
<evidence type="ECO:0000256" key="6">
    <source>
        <dbReference type="ARBA" id="ARBA00022960"/>
    </source>
</evidence>
<dbReference type="Proteomes" id="UP000261905">
    <property type="component" value="Unassembled WGS sequence"/>
</dbReference>
<dbReference type="GO" id="GO:0005886">
    <property type="term" value="C:plasma membrane"/>
    <property type="evidence" value="ECO:0007669"/>
    <property type="project" value="TreeGrafter"/>
</dbReference>
<keyword evidence="13" id="KW-1185">Reference proteome</keyword>
<dbReference type="GO" id="GO:0015648">
    <property type="term" value="F:lipid-linked peptidoglycan transporter activity"/>
    <property type="evidence" value="ECO:0007669"/>
    <property type="project" value="TreeGrafter"/>
</dbReference>
<comment type="caution">
    <text evidence="12">The sequence shown here is derived from an EMBL/GenBank/DDBJ whole genome shotgun (WGS) entry which is preliminary data.</text>
</comment>
<feature type="transmembrane region" description="Helical" evidence="11">
    <location>
        <begin position="307"/>
        <end position="325"/>
    </location>
</feature>
<dbReference type="NCBIfam" id="TIGR02210">
    <property type="entry name" value="rodA_shape"/>
    <property type="match status" value="1"/>
</dbReference>
<dbReference type="PROSITE" id="PS00428">
    <property type="entry name" value="FTSW_RODA_SPOVE"/>
    <property type="match status" value="1"/>
</dbReference>
<dbReference type="RefSeq" id="WP_116048774.1">
    <property type="nucleotide sequence ID" value="NZ_QUBQ01000005.1"/>
</dbReference>
<feature type="transmembrane region" description="Helical" evidence="11">
    <location>
        <begin position="345"/>
        <end position="365"/>
    </location>
</feature>
<proteinExistence type="predicted"/>
<feature type="transmembrane region" description="Helical" evidence="11">
    <location>
        <begin position="278"/>
        <end position="295"/>
    </location>
</feature>
<dbReference type="OrthoDB" id="9812661at2"/>
<keyword evidence="10" id="KW-0961">Cell wall biogenesis/degradation</keyword>